<organism evidence="1 2">
    <name type="scientific">Penicillium flavigenum</name>
    <dbReference type="NCBI Taxonomy" id="254877"/>
    <lineage>
        <taxon>Eukaryota</taxon>
        <taxon>Fungi</taxon>
        <taxon>Dikarya</taxon>
        <taxon>Ascomycota</taxon>
        <taxon>Pezizomycotina</taxon>
        <taxon>Eurotiomycetes</taxon>
        <taxon>Eurotiomycetidae</taxon>
        <taxon>Eurotiales</taxon>
        <taxon>Aspergillaceae</taxon>
        <taxon>Penicillium</taxon>
    </lineage>
</organism>
<protein>
    <submittedName>
        <fullName evidence="1">Uncharacterized protein</fullName>
    </submittedName>
</protein>
<dbReference type="OrthoDB" id="10368791at2759"/>
<proteinExistence type="predicted"/>
<comment type="caution">
    <text evidence="1">The sequence shown here is derived from an EMBL/GenBank/DDBJ whole genome shotgun (WGS) entry which is preliminary data.</text>
</comment>
<evidence type="ECO:0000313" key="1">
    <source>
        <dbReference type="EMBL" id="OQE16542.1"/>
    </source>
</evidence>
<reference evidence="2" key="1">
    <citation type="journal article" date="2017" name="Nat. Microbiol.">
        <title>Global analysis of biosynthetic gene clusters reveals vast potential of secondary metabolite production in Penicillium species.</title>
        <authorList>
            <person name="Nielsen J.C."/>
            <person name="Grijseels S."/>
            <person name="Prigent S."/>
            <person name="Ji B."/>
            <person name="Dainat J."/>
            <person name="Nielsen K.F."/>
            <person name="Frisvad J.C."/>
            <person name="Workman M."/>
            <person name="Nielsen J."/>
        </authorList>
    </citation>
    <scope>NUCLEOTIDE SEQUENCE [LARGE SCALE GENOMIC DNA]</scope>
    <source>
        <strain evidence="2">IBT 14082</strain>
    </source>
</reference>
<dbReference type="Proteomes" id="UP000191342">
    <property type="component" value="Unassembled WGS sequence"/>
</dbReference>
<keyword evidence="2" id="KW-1185">Reference proteome</keyword>
<name>A0A1V6SR81_9EURO</name>
<dbReference type="EMBL" id="MLQL01000027">
    <property type="protein sequence ID" value="OQE16542.1"/>
    <property type="molecule type" value="Genomic_DNA"/>
</dbReference>
<gene>
    <name evidence="1" type="ORF">PENFLA_c027G01391</name>
</gene>
<evidence type="ECO:0000313" key="2">
    <source>
        <dbReference type="Proteomes" id="UP000191342"/>
    </source>
</evidence>
<sequence length="123" mass="13923">MQSAKADRPACLSPSLFVFPCIILPEKEASPPFSPVLRLARMSSTFETERKRYSYVRHTGTSARDVRVTSGHAESCAATGKRKLFPLESQRRIFSEILEQLTEAWFSHSPADYIIHGYCRGKE</sequence>
<accession>A0A1V6SR81</accession>
<dbReference type="AlphaFoldDB" id="A0A1V6SR81"/>